<evidence type="ECO:0000313" key="3">
    <source>
        <dbReference type="Proteomes" id="UP000766486"/>
    </source>
</evidence>
<protein>
    <recommendedName>
        <fullName evidence="4">MARVEL domain-containing protein</fullName>
    </recommendedName>
</protein>
<name>A0ABY6UJ09_BIOOC</name>
<organism evidence="2 3">
    <name type="scientific">Bionectria ochroleuca</name>
    <name type="common">Gliocladium roseum</name>
    <dbReference type="NCBI Taxonomy" id="29856"/>
    <lineage>
        <taxon>Eukaryota</taxon>
        <taxon>Fungi</taxon>
        <taxon>Dikarya</taxon>
        <taxon>Ascomycota</taxon>
        <taxon>Pezizomycotina</taxon>
        <taxon>Sordariomycetes</taxon>
        <taxon>Hypocreomycetidae</taxon>
        <taxon>Hypocreales</taxon>
        <taxon>Bionectriaceae</taxon>
        <taxon>Clonostachys</taxon>
    </lineage>
</organism>
<comment type="caution">
    <text evidence="2">The sequence shown here is derived from an EMBL/GenBank/DDBJ whole genome shotgun (WGS) entry which is preliminary data.</text>
</comment>
<evidence type="ECO:0000313" key="2">
    <source>
        <dbReference type="EMBL" id="VUC31226.1"/>
    </source>
</evidence>
<dbReference type="EMBL" id="CABFNS010000830">
    <property type="protein sequence ID" value="VUC31226.1"/>
    <property type="molecule type" value="Genomic_DNA"/>
</dbReference>
<proteinExistence type="predicted"/>
<gene>
    <name evidence="2" type="ORF">CLO192961_LOCUS300535</name>
</gene>
<sequence length="177" mass="19886">MIGLFSPRYKFVIHVVQIFLIIIVLVLSVVRMFNQPAGAPRSRANTMSLGMSAKSLVIILYQLLTEHVQALQRWSSLKAYAILNALEIVFWLAVVFLLIQANINFCSGLSCTLSWIIVTLGIIMSLLAVYMAIVTYLDWRNSRSRKYPTSYGMDDGTEVQSVNSYNAPIHAPRTSKP</sequence>
<reference evidence="2 3" key="1">
    <citation type="submission" date="2019-06" db="EMBL/GenBank/DDBJ databases">
        <authorList>
            <person name="Broberg M."/>
        </authorList>
    </citation>
    <scope>NUCLEOTIDE SEQUENCE [LARGE SCALE GENOMIC DNA]</scope>
</reference>
<dbReference type="Proteomes" id="UP000766486">
    <property type="component" value="Unassembled WGS sequence"/>
</dbReference>
<feature type="transmembrane region" description="Helical" evidence="1">
    <location>
        <begin position="113"/>
        <end position="137"/>
    </location>
</feature>
<keyword evidence="1" id="KW-1133">Transmembrane helix</keyword>
<accession>A0ABY6UJ09</accession>
<evidence type="ECO:0000256" key="1">
    <source>
        <dbReference type="SAM" id="Phobius"/>
    </source>
</evidence>
<keyword evidence="1" id="KW-0812">Transmembrane</keyword>
<feature type="transmembrane region" description="Helical" evidence="1">
    <location>
        <begin position="77"/>
        <end position="101"/>
    </location>
</feature>
<evidence type="ECO:0008006" key="4">
    <source>
        <dbReference type="Google" id="ProtNLM"/>
    </source>
</evidence>
<keyword evidence="3" id="KW-1185">Reference proteome</keyword>
<feature type="transmembrane region" description="Helical" evidence="1">
    <location>
        <begin position="12"/>
        <end position="34"/>
    </location>
</feature>
<keyword evidence="1" id="KW-0472">Membrane</keyword>